<dbReference type="InterPro" id="IPR008250">
    <property type="entry name" value="ATPase_P-typ_transduc_dom_A_sf"/>
</dbReference>
<dbReference type="InterPro" id="IPR059000">
    <property type="entry name" value="ATPase_P-type_domA"/>
</dbReference>
<feature type="transmembrane region" description="Helical" evidence="11">
    <location>
        <begin position="286"/>
        <end position="306"/>
    </location>
</feature>
<dbReference type="InterPro" id="IPR006121">
    <property type="entry name" value="HMA_dom"/>
</dbReference>
<evidence type="ECO:0000256" key="10">
    <source>
        <dbReference type="SAM" id="MobiDB-lite"/>
    </source>
</evidence>
<feature type="transmembrane region" description="Helical" evidence="11">
    <location>
        <begin position="261"/>
        <end position="280"/>
    </location>
</feature>
<keyword evidence="9 11" id="KW-0472">Membrane</keyword>
<dbReference type="Pfam" id="PF00122">
    <property type="entry name" value="E1-E2_ATPase"/>
    <property type="match status" value="1"/>
</dbReference>
<dbReference type="GO" id="GO:0016887">
    <property type="term" value="F:ATP hydrolysis activity"/>
    <property type="evidence" value="ECO:0007669"/>
    <property type="project" value="InterPro"/>
</dbReference>
<dbReference type="Pfam" id="PF00403">
    <property type="entry name" value="HMA"/>
    <property type="match status" value="1"/>
</dbReference>
<dbReference type="InterPro" id="IPR036412">
    <property type="entry name" value="HAD-like_sf"/>
</dbReference>
<comment type="caution">
    <text evidence="13">The sequence shown here is derived from an EMBL/GenBank/DDBJ whole genome shotgun (WGS) entry which is preliminary data.</text>
</comment>
<evidence type="ECO:0000259" key="12">
    <source>
        <dbReference type="PROSITE" id="PS50846"/>
    </source>
</evidence>
<comment type="subcellular location">
    <subcellularLocation>
        <location evidence="1">Endomembrane system</location>
        <topology evidence="1">Multi-pass membrane protein</topology>
    </subcellularLocation>
</comment>
<dbReference type="Gene3D" id="3.40.50.1000">
    <property type="entry name" value="HAD superfamily/HAD-like"/>
    <property type="match status" value="1"/>
</dbReference>
<keyword evidence="14" id="KW-1185">Reference proteome</keyword>
<keyword evidence="6" id="KW-0067">ATP-binding</keyword>
<dbReference type="GO" id="GO:0005524">
    <property type="term" value="F:ATP binding"/>
    <property type="evidence" value="ECO:0007669"/>
    <property type="project" value="UniProtKB-KW"/>
</dbReference>
<dbReference type="Proteomes" id="UP001139494">
    <property type="component" value="Unassembled WGS sequence"/>
</dbReference>
<dbReference type="SUPFAM" id="SSF55008">
    <property type="entry name" value="HMA, heavy metal-associated domain"/>
    <property type="match status" value="1"/>
</dbReference>
<dbReference type="Gene3D" id="3.40.1110.10">
    <property type="entry name" value="Calcium-transporting ATPase, cytoplasmic domain N"/>
    <property type="match status" value="1"/>
</dbReference>
<dbReference type="Gene3D" id="3.30.70.100">
    <property type="match status" value="1"/>
</dbReference>
<evidence type="ECO:0000256" key="8">
    <source>
        <dbReference type="ARBA" id="ARBA00022989"/>
    </source>
</evidence>
<dbReference type="InterPro" id="IPR023299">
    <property type="entry name" value="ATPase_P-typ_cyto_dom_N"/>
</dbReference>
<feature type="transmembrane region" description="Helical" evidence="11">
    <location>
        <begin position="174"/>
        <end position="195"/>
    </location>
</feature>
<keyword evidence="5" id="KW-0547">Nucleotide-binding</keyword>
<dbReference type="InterPro" id="IPR027256">
    <property type="entry name" value="P-typ_ATPase_IB"/>
</dbReference>
<feature type="transmembrane region" description="Helical" evidence="11">
    <location>
        <begin position="794"/>
        <end position="810"/>
    </location>
</feature>
<evidence type="ECO:0000256" key="4">
    <source>
        <dbReference type="ARBA" id="ARBA00022723"/>
    </source>
</evidence>
<evidence type="ECO:0000256" key="6">
    <source>
        <dbReference type="ARBA" id="ARBA00022840"/>
    </source>
</evidence>
<evidence type="ECO:0000256" key="7">
    <source>
        <dbReference type="ARBA" id="ARBA00022967"/>
    </source>
</evidence>
<feature type="transmembrane region" description="Helical" evidence="11">
    <location>
        <begin position="465"/>
        <end position="488"/>
    </location>
</feature>
<dbReference type="Gene3D" id="2.70.150.10">
    <property type="entry name" value="Calcium-transporting ATPase, cytoplasmic transduction domain A"/>
    <property type="match status" value="1"/>
</dbReference>
<feature type="compositionally biased region" description="Basic and acidic residues" evidence="10">
    <location>
        <begin position="45"/>
        <end position="62"/>
    </location>
</feature>
<dbReference type="PANTHER" id="PTHR43520">
    <property type="entry name" value="ATP7, ISOFORM B"/>
    <property type="match status" value="1"/>
</dbReference>
<evidence type="ECO:0000256" key="2">
    <source>
        <dbReference type="ARBA" id="ARBA00006024"/>
    </source>
</evidence>
<dbReference type="AlphaFoldDB" id="A0A9R1CV39"/>
<dbReference type="SUPFAM" id="SSF81653">
    <property type="entry name" value="Calcium ATPase, transduction domain A"/>
    <property type="match status" value="1"/>
</dbReference>
<dbReference type="PROSITE" id="PS00154">
    <property type="entry name" value="ATPASE_E1_E2"/>
    <property type="match status" value="1"/>
</dbReference>
<accession>A0A9R1CV39</accession>
<dbReference type="PROSITE" id="PS50846">
    <property type="entry name" value="HMA_2"/>
    <property type="match status" value="1"/>
</dbReference>
<dbReference type="SFLD" id="SFLDG00002">
    <property type="entry name" value="C1.7:_P-type_atpase_like"/>
    <property type="match status" value="1"/>
</dbReference>
<dbReference type="GO" id="GO:0055070">
    <property type="term" value="P:copper ion homeostasis"/>
    <property type="evidence" value="ECO:0007669"/>
    <property type="project" value="TreeGrafter"/>
</dbReference>
<keyword evidence="3 11" id="KW-0812">Transmembrane</keyword>
<keyword evidence="8 11" id="KW-1133">Transmembrane helix</keyword>
<dbReference type="GO" id="GO:0005507">
    <property type="term" value="F:copper ion binding"/>
    <property type="evidence" value="ECO:0007669"/>
    <property type="project" value="TreeGrafter"/>
</dbReference>
<feature type="region of interest" description="Disordered" evidence="10">
    <location>
        <begin position="45"/>
        <end position="70"/>
    </location>
</feature>
<dbReference type="InterPro" id="IPR036163">
    <property type="entry name" value="HMA_dom_sf"/>
</dbReference>
<dbReference type="GO" id="GO:0016020">
    <property type="term" value="C:membrane"/>
    <property type="evidence" value="ECO:0007669"/>
    <property type="project" value="InterPro"/>
</dbReference>
<evidence type="ECO:0000256" key="11">
    <source>
        <dbReference type="SAM" id="Phobius"/>
    </source>
</evidence>
<comment type="similarity">
    <text evidence="2">Belongs to the cation transport ATPase (P-type) (TC 3.A.3) family. Type IB subfamily.</text>
</comment>
<dbReference type="PANTHER" id="PTHR43520:SF8">
    <property type="entry name" value="P-TYPE CU(+) TRANSPORTER"/>
    <property type="match status" value="1"/>
</dbReference>
<dbReference type="SFLD" id="SFLDF00027">
    <property type="entry name" value="p-type_atpase"/>
    <property type="match status" value="1"/>
</dbReference>
<protein>
    <submittedName>
        <fullName evidence="13">Heavy metal translocating P-type ATPase</fullName>
    </submittedName>
</protein>
<feature type="transmembrane region" description="Helical" evidence="11">
    <location>
        <begin position="228"/>
        <end position="249"/>
    </location>
</feature>
<dbReference type="NCBIfam" id="TIGR01525">
    <property type="entry name" value="ATPase-IB_hvy"/>
    <property type="match status" value="1"/>
</dbReference>
<evidence type="ECO:0000313" key="13">
    <source>
        <dbReference type="EMBL" id="MCQ4334302.1"/>
    </source>
</evidence>
<keyword evidence="4" id="KW-0479">Metal-binding</keyword>
<dbReference type="NCBIfam" id="TIGR01494">
    <property type="entry name" value="ATPase_P-type"/>
    <property type="match status" value="2"/>
</dbReference>
<dbReference type="SFLD" id="SFLDS00003">
    <property type="entry name" value="Haloacid_Dehalogenase"/>
    <property type="match status" value="1"/>
</dbReference>
<dbReference type="InterPro" id="IPR018303">
    <property type="entry name" value="ATPase_P-typ_P_site"/>
</dbReference>
<evidence type="ECO:0000256" key="9">
    <source>
        <dbReference type="ARBA" id="ARBA00023136"/>
    </source>
</evidence>
<organism evidence="13 14">
    <name type="scientific">Natronomonas aquatica</name>
    <dbReference type="NCBI Taxonomy" id="2841590"/>
    <lineage>
        <taxon>Archaea</taxon>
        <taxon>Methanobacteriati</taxon>
        <taxon>Methanobacteriota</taxon>
        <taxon>Stenosarchaea group</taxon>
        <taxon>Halobacteria</taxon>
        <taxon>Halobacteriales</taxon>
        <taxon>Natronomonadaceae</taxon>
        <taxon>Natronomonas</taxon>
    </lineage>
</organism>
<feature type="transmembrane region" description="Helical" evidence="11">
    <location>
        <begin position="440"/>
        <end position="459"/>
    </location>
</feature>
<name>A0A9R1CV39_9EURY</name>
<feature type="region of interest" description="Disordered" evidence="10">
    <location>
        <begin position="567"/>
        <end position="588"/>
    </location>
</feature>
<dbReference type="InterPro" id="IPR044492">
    <property type="entry name" value="P_typ_ATPase_HD_dom"/>
</dbReference>
<keyword evidence="7" id="KW-1278">Translocase</keyword>
<sequence>MTALSDTDDPDRCTLCGQRLAATAVDTGDGNAFCGTGCRDIHRELGDADGRTDPAPDSRPPRPDPGPTAGIERAFFRIDGMYSATCEAFLESVAEKRDGVVAAAASYITETVRIDYDPDVVPPSALEEALTTLGYTAYRRSDAESATDGSEGASRRSRELQGVRKRRDETFLGLRYAAGLLFGAFLLIPYVSIIYPAQLARVFEPWFLEGFTGAFRLEGAGGFLFLRVYLILTGVVLFFTGMPVLRGAYVGLRTRRPTTDVLVAAAALGAFLYSTFAVFAGRFDVYYDLTVVIAASVTAAAFYEAAIKKRALGRLTDLTVSQVDTARMYGSEGTREVPIEDVTGGDEVIVREGERVPIGGTLEESECIVNEAVVTGESLPVRKRDGDRIVAGAIVTDGAAVVRADERPVGGIDRLTAAIWDLQSADHGDHRYADRLATRLVPLVCGAAVVAGLAVAVGGGAAAGVLAGLSTLFLVSPWAIGLAVPLSVASSLEAALDRGIVVFDETVFERLRGIDVVVFDKTGTLTTGEMAVVDADAPSAALAAAVAVERRAAHPVARAIVEAFGPTGGTDGDADDADRRHSVDGTRTAAGNAEIETEGFESHGTGVEGTVDGERTLVGTLDLFVDRGWHVDEGIRSRVEAVRGTGQVPVVLGREGTAEGVVVVGDTPRDDWRETVSKLTDRGIEVVVLTGDHDDATAFLRDNEGISRVFAGVTPPAKAEAVRRLGADRRVAMVGDGTNDAMALSVADLGLSLGSGTAMAADAADVAILEDDIRSVEAAFDLARAAGRRLERNVALAVSYNAIVMPLALAGLLNPVFAMGAAVLTGGVLVANARRELGSTAGGPERR</sequence>
<dbReference type="InterPro" id="IPR023214">
    <property type="entry name" value="HAD_sf"/>
</dbReference>
<dbReference type="GO" id="GO:0012505">
    <property type="term" value="C:endomembrane system"/>
    <property type="evidence" value="ECO:0007669"/>
    <property type="project" value="UniProtKB-SubCell"/>
</dbReference>
<dbReference type="SUPFAM" id="SSF56784">
    <property type="entry name" value="HAD-like"/>
    <property type="match status" value="1"/>
</dbReference>
<evidence type="ECO:0000256" key="1">
    <source>
        <dbReference type="ARBA" id="ARBA00004127"/>
    </source>
</evidence>
<evidence type="ECO:0000256" key="3">
    <source>
        <dbReference type="ARBA" id="ARBA00022692"/>
    </source>
</evidence>
<reference evidence="13" key="1">
    <citation type="journal article" date="2023" name="Front. Microbiol.">
        <title>Genomic-based phylogenetic and metabolic analyses of the genus Natronomonas, and description of Natronomonas aquatica sp. nov.</title>
        <authorList>
            <person name="Garcia-Roldan A."/>
            <person name="Duran-Viseras A."/>
            <person name="de la Haba R.R."/>
            <person name="Corral P."/>
            <person name="Sanchez-Porro C."/>
            <person name="Ventosa A."/>
        </authorList>
    </citation>
    <scope>NUCLEOTIDE SEQUENCE</scope>
    <source>
        <strain evidence="13">F2-12</strain>
    </source>
</reference>
<dbReference type="GO" id="GO:0043682">
    <property type="term" value="F:P-type divalent copper transporter activity"/>
    <property type="evidence" value="ECO:0007669"/>
    <property type="project" value="TreeGrafter"/>
</dbReference>
<proteinExistence type="inferred from homology"/>
<evidence type="ECO:0000313" key="14">
    <source>
        <dbReference type="Proteomes" id="UP001139494"/>
    </source>
</evidence>
<dbReference type="Pfam" id="PF00702">
    <property type="entry name" value="Hydrolase"/>
    <property type="match status" value="1"/>
</dbReference>
<dbReference type="EMBL" id="JAHLKM010000021">
    <property type="protein sequence ID" value="MCQ4334302.1"/>
    <property type="molecule type" value="Genomic_DNA"/>
</dbReference>
<dbReference type="PRINTS" id="PR00119">
    <property type="entry name" value="CATATPASE"/>
</dbReference>
<gene>
    <name evidence="13" type="ORF">KM295_12610</name>
</gene>
<dbReference type="CDD" id="cd00371">
    <property type="entry name" value="HMA"/>
    <property type="match status" value="1"/>
</dbReference>
<evidence type="ECO:0000256" key="5">
    <source>
        <dbReference type="ARBA" id="ARBA00022741"/>
    </source>
</evidence>
<feature type="domain" description="HMA" evidence="12">
    <location>
        <begin position="72"/>
        <end position="138"/>
    </location>
</feature>
<dbReference type="InterPro" id="IPR001757">
    <property type="entry name" value="P_typ_ATPase"/>
</dbReference>